<sequence length="172" mass="18950">MDADSTARCVCFLSCAPNGIYAMSADIAGLVQTSLNLGILTTREETMTASFCVRSSVGSQKEMLKARLTCLTRQLGGKTEVSGEYDAWEYRPESPLRDLMTEVYKDQYGKAPKIEAIHAGVECGLFSGKMPGLDCVSIGPDLTEIHTPRERLSIASTQRMWKFVVEVLKRSK</sequence>
<dbReference type="AlphaFoldDB" id="A0A644ZVV1"/>
<accession>A0A644ZVV1</accession>
<evidence type="ECO:0000313" key="1">
    <source>
        <dbReference type="EMBL" id="MPM44887.1"/>
    </source>
</evidence>
<dbReference type="PANTHER" id="PTHR43501:SF1">
    <property type="entry name" value="CYTOSOL NON-SPECIFIC DIPEPTIDASE"/>
    <property type="match status" value="1"/>
</dbReference>
<keyword evidence="1" id="KW-0378">Hydrolase</keyword>
<dbReference type="FunFam" id="3.40.630.10:FF:000072">
    <property type="entry name" value="Aminoacyl-histidine dipeptidase"/>
    <property type="match status" value="1"/>
</dbReference>
<dbReference type="PRINTS" id="PR00934">
    <property type="entry name" value="XHISDIPTASE"/>
</dbReference>
<keyword evidence="1" id="KW-0224">Dipeptidase</keyword>
<dbReference type="GO" id="GO:0005829">
    <property type="term" value="C:cytosol"/>
    <property type="evidence" value="ECO:0007669"/>
    <property type="project" value="TreeGrafter"/>
</dbReference>
<dbReference type="SUPFAM" id="SSF53187">
    <property type="entry name" value="Zn-dependent exopeptidases"/>
    <property type="match status" value="1"/>
</dbReference>
<proteinExistence type="predicted"/>
<dbReference type="EMBL" id="VSSQ01010657">
    <property type="protein sequence ID" value="MPM44887.1"/>
    <property type="molecule type" value="Genomic_DNA"/>
</dbReference>
<protein>
    <submittedName>
        <fullName evidence="1">Cytosol non-specific dipeptidase</fullName>
        <ecNumber evidence="1">3.4.13.18</ecNumber>
    </submittedName>
</protein>
<dbReference type="InterPro" id="IPR001160">
    <property type="entry name" value="Peptidase_M20C"/>
</dbReference>
<dbReference type="PANTHER" id="PTHR43501">
    <property type="entry name" value="CYTOSOL NON-SPECIFIC DIPEPTIDASE"/>
    <property type="match status" value="1"/>
</dbReference>
<name>A0A644ZVV1_9ZZZZ</name>
<reference evidence="1" key="1">
    <citation type="submission" date="2019-08" db="EMBL/GenBank/DDBJ databases">
        <authorList>
            <person name="Kucharzyk K."/>
            <person name="Murdoch R.W."/>
            <person name="Higgins S."/>
            <person name="Loffler F."/>
        </authorList>
    </citation>
    <scope>NUCLEOTIDE SEQUENCE</scope>
</reference>
<comment type="caution">
    <text evidence="1">The sequence shown here is derived from an EMBL/GenBank/DDBJ whole genome shotgun (WGS) entry which is preliminary data.</text>
</comment>
<gene>
    <name evidence="1" type="primary">pepD_25</name>
    <name evidence="1" type="ORF">SDC9_91569</name>
</gene>
<keyword evidence="1" id="KW-0645">Protease</keyword>
<dbReference type="GO" id="GO:0070573">
    <property type="term" value="F:metallodipeptidase activity"/>
    <property type="evidence" value="ECO:0007669"/>
    <property type="project" value="TreeGrafter"/>
</dbReference>
<dbReference type="GO" id="GO:0006508">
    <property type="term" value="P:proteolysis"/>
    <property type="evidence" value="ECO:0007669"/>
    <property type="project" value="InterPro"/>
</dbReference>
<dbReference type="Gene3D" id="3.40.630.10">
    <property type="entry name" value="Zn peptidases"/>
    <property type="match status" value="1"/>
</dbReference>
<dbReference type="EC" id="3.4.13.18" evidence="1"/>
<organism evidence="1">
    <name type="scientific">bioreactor metagenome</name>
    <dbReference type="NCBI Taxonomy" id="1076179"/>
    <lineage>
        <taxon>unclassified sequences</taxon>
        <taxon>metagenomes</taxon>
        <taxon>ecological metagenomes</taxon>
    </lineage>
</organism>